<gene>
    <name evidence="6" type="ORF">SAMN04488072_11135</name>
</gene>
<evidence type="ECO:0000313" key="7">
    <source>
        <dbReference type="Proteomes" id="UP000198642"/>
    </source>
</evidence>
<dbReference type="OrthoDB" id="1809613at2"/>
<evidence type="ECO:0000313" key="6">
    <source>
        <dbReference type="EMBL" id="SFB24393.1"/>
    </source>
</evidence>
<comment type="subcellular location">
    <subcellularLocation>
        <location evidence="1">Membrane</location>
        <topology evidence="1">Multi-pass membrane protein</topology>
    </subcellularLocation>
</comment>
<keyword evidence="4 5" id="KW-0472">Membrane</keyword>
<evidence type="ECO:0000256" key="4">
    <source>
        <dbReference type="ARBA" id="ARBA00023136"/>
    </source>
</evidence>
<dbReference type="RefSeq" id="WP_090239130.1">
    <property type="nucleotide sequence ID" value="NZ_FOJW01000011.1"/>
</dbReference>
<protein>
    <submittedName>
        <fullName evidence="6">Uncharacterized membrane protein, required for colicin V production</fullName>
    </submittedName>
</protein>
<keyword evidence="3 5" id="KW-1133">Transmembrane helix</keyword>
<dbReference type="GO" id="GO:0016020">
    <property type="term" value="C:membrane"/>
    <property type="evidence" value="ECO:0007669"/>
    <property type="project" value="UniProtKB-SubCell"/>
</dbReference>
<evidence type="ECO:0000256" key="1">
    <source>
        <dbReference type="ARBA" id="ARBA00004141"/>
    </source>
</evidence>
<dbReference type="Proteomes" id="UP000198642">
    <property type="component" value="Unassembled WGS sequence"/>
</dbReference>
<dbReference type="GO" id="GO:0009403">
    <property type="term" value="P:toxin biosynthetic process"/>
    <property type="evidence" value="ECO:0007669"/>
    <property type="project" value="InterPro"/>
</dbReference>
<feature type="transmembrane region" description="Helical" evidence="5">
    <location>
        <begin position="117"/>
        <end position="139"/>
    </location>
</feature>
<dbReference type="PANTHER" id="PTHR37306">
    <property type="entry name" value="COLICIN V PRODUCTION PROTEIN"/>
    <property type="match status" value="1"/>
</dbReference>
<evidence type="ECO:0000256" key="5">
    <source>
        <dbReference type="SAM" id="Phobius"/>
    </source>
</evidence>
<reference evidence="6 7" key="1">
    <citation type="submission" date="2016-10" db="EMBL/GenBank/DDBJ databases">
        <authorList>
            <person name="de Groot N.N."/>
        </authorList>
    </citation>
    <scope>NUCLEOTIDE SEQUENCE [LARGE SCALE GENOMIC DNA]</scope>
    <source>
        <strain evidence="6 7">CGMCC 1.3702</strain>
    </source>
</reference>
<feature type="transmembrane region" description="Helical" evidence="5">
    <location>
        <begin position="77"/>
        <end position="105"/>
    </location>
</feature>
<accession>A0A1I0ZJK3</accession>
<dbReference type="EMBL" id="FOJW01000011">
    <property type="protein sequence ID" value="SFB24393.1"/>
    <property type="molecule type" value="Genomic_DNA"/>
</dbReference>
<proteinExistence type="predicted"/>
<dbReference type="STRING" id="237679.SAMN04488072_11135"/>
<evidence type="ECO:0000256" key="3">
    <source>
        <dbReference type="ARBA" id="ARBA00022989"/>
    </source>
</evidence>
<dbReference type="PANTHER" id="PTHR37306:SF1">
    <property type="entry name" value="COLICIN V PRODUCTION PROTEIN"/>
    <property type="match status" value="1"/>
</dbReference>
<evidence type="ECO:0000256" key="2">
    <source>
        <dbReference type="ARBA" id="ARBA00022692"/>
    </source>
</evidence>
<organism evidence="6 7">
    <name type="scientific">Lentibacillus halodurans</name>
    <dbReference type="NCBI Taxonomy" id="237679"/>
    <lineage>
        <taxon>Bacteria</taxon>
        <taxon>Bacillati</taxon>
        <taxon>Bacillota</taxon>
        <taxon>Bacilli</taxon>
        <taxon>Bacillales</taxon>
        <taxon>Bacillaceae</taxon>
        <taxon>Lentibacillus</taxon>
    </lineage>
</organism>
<feature type="transmembrane region" description="Helical" evidence="5">
    <location>
        <begin position="21"/>
        <end position="43"/>
    </location>
</feature>
<keyword evidence="2 5" id="KW-0812">Transmembrane</keyword>
<keyword evidence="7" id="KW-1185">Reference proteome</keyword>
<dbReference type="InterPro" id="IPR003825">
    <property type="entry name" value="Colicin-V_CvpA"/>
</dbReference>
<dbReference type="Pfam" id="PF02674">
    <property type="entry name" value="Colicin_V"/>
    <property type="match status" value="1"/>
</dbReference>
<name>A0A1I0ZJK3_9BACI</name>
<dbReference type="AlphaFoldDB" id="A0A1I0ZJK3"/>
<sequence length="185" mass="21004">MVNFILIILLIFGFLIGLKRGFILQAFHLIGFITSFILAALYYDELAPRLALWIPYPELDNNSAWADFLQALPLEGAFYNAIAFAIIFFAVKILLQIIASMLDFVAELPILHSLNKLLGAVLGFVEVYLLIFIVLYILALTPMTEIQSWINGSSIALFIIEHTPFLSEQIRTLWFTSMNELMRAN</sequence>